<evidence type="ECO:0000313" key="12">
    <source>
        <dbReference type="Proteomes" id="UP000006702"/>
    </source>
</evidence>
<evidence type="ECO:0000256" key="2">
    <source>
        <dbReference type="ARBA" id="ARBA00012759"/>
    </source>
</evidence>
<feature type="compositionally biased region" description="Basic and acidic residues" evidence="7">
    <location>
        <begin position="1698"/>
        <end position="1718"/>
    </location>
</feature>
<keyword evidence="3" id="KW-0645">Protease</keyword>
<dbReference type="KEGG" id="nfi:NFIA_061670"/>
<organism evidence="11 12">
    <name type="scientific">Neosartorya fischeri (strain ATCC 1020 / DSM 3700 / CBS 544.65 / FGSC A1164 / JCM 1740 / NRRL 181 / WB 181)</name>
    <name type="common">Aspergillus fischerianus</name>
    <dbReference type="NCBI Taxonomy" id="331117"/>
    <lineage>
        <taxon>Eukaryota</taxon>
        <taxon>Fungi</taxon>
        <taxon>Dikarya</taxon>
        <taxon>Ascomycota</taxon>
        <taxon>Pezizomycotina</taxon>
        <taxon>Eurotiomycetes</taxon>
        <taxon>Eurotiomycetidae</taxon>
        <taxon>Eurotiales</taxon>
        <taxon>Aspergillaceae</taxon>
        <taxon>Aspergillus</taxon>
        <taxon>Aspergillus subgen. Fumigati</taxon>
    </lineage>
</organism>
<keyword evidence="4" id="KW-0833">Ubl conjugation pathway</keyword>
<evidence type="ECO:0000256" key="6">
    <source>
        <dbReference type="ARBA" id="ARBA00022807"/>
    </source>
</evidence>
<feature type="domain" description="DUF3645" evidence="9">
    <location>
        <begin position="2363"/>
        <end position="2395"/>
    </location>
</feature>
<dbReference type="GO" id="GO:0006508">
    <property type="term" value="P:proteolysis"/>
    <property type="evidence" value="ECO:0007669"/>
    <property type="project" value="UniProtKB-KW"/>
</dbReference>
<dbReference type="RefSeq" id="XP_001262903.1">
    <property type="nucleotide sequence ID" value="XM_001262902.1"/>
</dbReference>
<dbReference type="Pfam" id="PF20255">
    <property type="entry name" value="DUF6606"/>
    <property type="match status" value="1"/>
</dbReference>
<dbReference type="Pfam" id="PF12359">
    <property type="entry name" value="DUF3645"/>
    <property type="match status" value="1"/>
</dbReference>
<dbReference type="InterPro" id="IPR022105">
    <property type="entry name" value="DUF3645"/>
</dbReference>
<dbReference type="OrthoDB" id="3182339at2759"/>
<comment type="catalytic activity">
    <reaction evidence="1">
        <text>Thiol-dependent hydrolysis of ester, thioester, amide, peptide and isopeptide bonds formed by the C-terminal Gly of ubiquitin (a 76-residue protein attached to proteins as an intracellular targeting signal).</text>
        <dbReference type="EC" id="3.4.19.12"/>
    </reaction>
</comment>
<sequence length="3109" mass="354768">MAPNGGKLEDVSRTSFGYIYHHLFLPPKLPGADDTSQKNDTTLLEFVQRSLRRFLPGHHDEDAVKAGISVLKSLRTSRNPQGYLKDVVVRDILKELSSKAPVAALQITEQNAGVFISRNADTVCFEVFELSPRNEAVVSIRGRLVRHFPATAVEVTAADFESQDFQVVMAKTLTKMSQQTVRETKQVTKKDKQEKEDNNETSDPMIVTELLASILRGCGKEVAVDKICKNTRDDVIWKDSKFPWRRSSTWLLVRVALQLSMTRLSATGRNTYKEFMAFLMAQALHAANDHQKVSSDILQTMLNKVSRRLCKLQRPSDGPWLVNIRHVVSKSSEILHKRWRYITERAEPPLSLSELSKFNIENNITFSLKDMEAFIKSITQRKAAVLEPRFRPTSELNSLPQNQLPSVRDWGEDYTPFKLLEIESWVAENLQTWIDHHMRKADNPVKDLRYLIEAYHAKAASYYSGRPEGASRMILTILELWYAADVAAIQELPLLADYNPQIPAVLWQSLLLGSLQDMKRLQRLEIYIRNRVKSAEKADRPYILGSFGSPGSFAVEFFRNSTRLQQLKYEIEADAAAKRQEKRDEFRKAKTEYVKLMQKHAESECDVSTKRDAGGVVYIHPSSCRRCGFESKANALAVFVHEWPLPQHELAAQATVFEMAAPVTFSEWRDLTVYLINDVLLCRPGNPSTPRTTYSLKSYQPLKPWHATKPNYRIHLRSEAKPNAVIHRRALPVGQAVESDVCLSSGVMYQYYDEALNSFSCDLALTDDLSELCIFKLPKRAHALDQFLRRNWRKPDGQTPNEVIVSQFECPEWMPLSEFRALTGMAYGHKIQWMNILRELAMPNIDFNRRETAMFLLQMSLQAGPESSLVTRSTHSQPCDELFGRKILESLTGCVLRVQANWESYTALWSFTFLTTRLLSLVSKDLSQPFLNLLEQCRETSYRWVKALLERVEETSDDVQRREFLETASSIALICIDSFNVDDGFLRQILASSQQAAIMIECSIIVHENLSLKTGDDQIFQDVVLDRWRRTMYRARPIMNEQIASGGSFLSDAVEQRWRYFKSTSSWTLSTGTRCWHQTTMDHLKVHLNILTGELLVNDLPLSRLPADYETHHEYKRIFGDLLHNVMPSTSSGMVFCTTQLLHGYTVHFGRERQDLLLRLENDKSCYDYIPRRVFAGLLPDSFVDEYAHWYNNKTGAVEFYLFSNPFPARSCKWCLEERDGFWKLRGQEGVFLLAPSSGLAQCVATIVADLESPLSLHMLYDPNRRLLDIKIPRLELGFFLNEGESVIRSHQFREMHVDEDQSLGTLVGLKSKLVLRGNQTPPTRLVLIPEGEVEIKKNDSDMVHDHVTVSVCHGTVRRVQPYQIDDLMGRFVTETKLESKLYLAYLHALTSFCLPDPFIGRRGTEEALDILSSASVRAPTALSPTACNILNHIAALAPSRHYRPDHLKEMQTVTWSSQVRVSVQDDRFLTITNEIFKRSSEVEFLYPNAEPQPDRKLHTNMDLAQRAIFRNAGQCVSGFGAEDFHTNDDEIYQSRDNTRSERAARATATAYQAFHGEQGLMEPVSGGLALNLYKLMAMGKTANHRGAPPKRDMEYDSMWLQRPSSYLSSYWSQLHHAFHDNSQWLNKMELTVWIATVAYSTEHDEQITQALLMMALSPSVAAAPLPLNEVHDLSKGYTLQPDMLEAAATSHMVKSKHGPEGKSRSRTAKGDGKAADRLRREYGKDKKQAINIFRDRLARQWPCQVPKQPSDYHMEAYIDVARATKSILPSWRIWWANKNFKEYLEGFVAALKKVPLKTASIDDRLVSSEQPTKPHHKGFVSVSDIFRHDAPNTNNAPASTIQGLVTKARVETAERKELVGIVDFLESRACFQYERNYLNELRQSLSSLRNNSQNKLAQNDVPTALLQEHLAYCETHHKDIYNSLRSAVQPFSKSKPRSPEDTVDAILSEAGHQPRISPVFFLQQLRNSDWSKLSSAWKSAIIQYGLAVTALQKARRLIRSQSDPVDLLSELENQGHEGWSPHEHPEWLLVECESQIMIREVQQQIAQQMIQPSGDHNAVMQLNMGQGKSSVIVPIVATALGDGSRLVRIIVAKPQAKQMHQMLVAKLSGLVNRPVYQLPFSRDVQLDASRSRVIHQLLVHCQKEGGILLVQPEHLLSFQLMELELELDGQTELAGELKKTRLLFENHSRDVVDESDENFNVKFELIYTLGQQRSIDHSPDRWVIVQQVLSLIHRFAAEVKEEFPQSIDLDERHHQRFPVIRILRRDAEKAIFNRMADSICETGIAGFPIAYQPPDIRNAVRRYITQWELSLEEVQAVEHSRFWNGKIINHALLLRGLLAGGVLAFALGQKRWRVNYGLDLNREKKTKLAIPYKAKDNPTPRSEFSHPDIVIVLTCLSYYYGGLGDQALFDSLELLIRSDNADSEYQSWVQSCPTLPDAFKHLQGINTKDHTQCVSTVFPYLRYSKAAIDYYLHHMVFPQELKEFPYKLSASGWDLGRKKKHITTGFSGTNDSRYILPLDVRQLDLPEQKHTNALVLENLLCPENSITLMTDEMAGATFHSQYLLETLTNMSSRPRVILDVGAQVIDLTNLELARAWLRHYASDGNTEAVIFFNDFDEIVVMDKSGRVEELQTSPFADRLDQCLVFLDEAHTRGTDLRLPTNYRAAVTLGAHLTKDRLVQACMRMRKLGRGQSVVFFIPREIEQKIRVLRGQEPSSSADITVADVICWAITETCTDLRKAVPLWLRQGLRFTEQQTKWEDLKTQTDSESRLEYAKRFMEDEAQSLDRRYRPRRASSDIFSIISRMEPRAATAFESRCVDFGLSEFGDSSFNEEQERELSPELEQERQVMRPPQAEPAEHQIHPGLEEFILNGVYPKYSFQPAFMSLATTSAAQYLDVSEFPRSILVTRDFAKTVNKVLGHVDFSDPFQKPVQWILSVQRNPSILIIVSPYEVQQLLTAIERSEHIILHLYSPRINVGYKSLDNLDLYNISGIRLHQKVPRHIISLLCQFSGQLYLSSFEDYVQLCDSLGLAWKPGNNQVMIGPDGFILPDLAGGDVVNKSRFSKSPVQFLKVLVANIRQNNRDIGKTHIGRILDGMRLLESDFDAKIET</sequence>
<keyword evidence="12" id="KW-1185">Reference proteome</keyword>
<dbReference type="InterPro" id="IPR051346">
    <property type="entry name" value="OTU_Deubiquitinase"/>
</dbReference>
<dbReference type="InterPro" id="IPR046541">
    <property type="entry name" value="DUF6606"/>
</dbReference>
<dbReference type="Pfam" id="PF12340">
    <property type="entry name" value="DUF3638"/>
    <property type="match status" value="1"/>
</dbReference>
<dbReference type="eggNOG" id="ENOG502QUFK">
    <property type="taxonomic scope" value="Eukaryota"/>
</dbReference>
<dbReference type="GO" id="GO:0004843">
    <property type="term" value="F:cysteine-type deubiquitinase activity"/>
    <property type="evidence" value="ECO:0007669"/>
    <property type="project" value="UniProtKB-EC"/>
</dbReference>
<evidence type="ECO:0000256" key="1">
    <source>
        <dbReference type="ARBA" id="ARBA00000707"/>
    </source>
</evidence>
<dbReference type="PANTHER" id="PTHR13367:SF34">
    <property type="match status" value="1"/>
</dbReference>
<dbReference type="InterPro" id="IPR022099">
    <property type="entry name" value="DUF3638"/>
</dbReference>
<evidence type="ECO:0000259" key="8">
    <source>
        <dbReference type="Pfam" id="PF12340"/>
    </source>
</evidence>
<dbReference type="Proteomes" id="UP000006702">
    <property type="component" value="Unassembled WGS sequence"/>
</dbReference>
<reference evidence="12" key="1">
    <citation type="journal article" date="2008" name="PLoS Genet.">
        <title>Genomic islands in the pathogenic filamentous fungus Aspergillus fumigatus.</title>
        <authorList>
            <person name="Fedorova N.D."/>
            <person name="Khaldi N."/>
            <person name="Joardar V.S."/>
            <person name="Maiti R."/>
            <person name="Amedeo P."/>
            <person name="Anderson M.J."/>
            <person name="Crabtree J."/>
            <person name="Silva J.C."/>
            <person name="Badger J.H."/>
            <person name="Albarraq A."/>
            <person name="Angiuoli S."/>
            <person name="Bussey H."/>
            <person name="Bowyer P."/>
            <person name="Cotty P.J."/>
            <person name="Dyer P.S."/>
            <person name="Egan A."/>
            <person name="Galens K."/>
            <person name="Fraser-Liggett C.M."/>
            <person name="Haas B.J."/>
            <person name="Inman J.M."/>
            <person name="Kent R."/>
            <person name="Lemieux S."/>
            <person name="Malavazi I."/>
            <person name="Orvis J."/>
            <person name="Roemer T."/>
            <person name="Ronning C.M."/>
            <person name="Sundaram J.P."/>
            <person name="Sutton G."/>
            <person name="Turner G."/>
            <person name="Venter J.C."/>
            <person name="White O.R."/>
            <person name="Whitty B.R."/>
            <person name="Youngman P."/>
            <person name="Wolfe K.H."/>
            <person name="Goldman G.H."/>
            <person name="Wortman J.R."/>
            <person name="Jiang B."/>
            <person name="Denning D.W."/>
            <person name="Nierman W.C."/>
        </authorList>
    </citation>
    <scope>NUCLEOTIDE SEQUENCE [LARGE SCALE GENOMIC DNA]</scope>
    <source>
        <strain evidence="12">ATCC 1020 / DSM 3700 / CBS 544.65 / FGSC A1164 / JCM 1740 / NRRL 181 / WB 181</strain>
    </source>
</reference>
<accession>A1D5L2</accession>
<dbReference type="EC" id="3.4.19.12" evidence="2"/>
<feature type="compositionally biased region" description="Basic and acidic residues" evidence="7">
    <location>
        <begin position="182"/>
        <end position="198"/>
    </location>
</feature>
<dbReference type="OMA" id="FICETGM"/>
<name>A1D5L2_NEOFI</name>
<keyword evidence="5" id="KW-0378">Hydrolase</keyword>
<proteinExistence type="predicted"/>
<gene>
    <name evidence="11" type="ORF">NFIA_061670</name>
</gene>
<dbReference type="EMBL" id="DS027690">
    <property type="protein sequence ID" value="EAW21006.1"/>
    <property type="molecule type" value="Genomic_DNA"/>
</dbReference>
<protein>
    <recommendedName>
        <fullName evidence="2">ubiquitinyl hydrolase 1</fullName>
        <ecNumber evidence="2">3.4.19.12</ecNumber>
    </recommendedName>
</protein>
<feature type="domain" description="DUF3638" evidence="8">
    <location>
        <begin position="2017"/>
        <end position="2240"/>
    </location>
</feature>
<dbReference type="STRING" id="331117.A1D5L2"/>
<evidence type="ECO:0000313" key="11">
    <source>
        <dbReference type="EMBL" id="EAW21006.1"/>
    </source>
</evidence>
<dbReference type="PANTHER" id="PTHR13367">
    <property type="entry name" value="UBIQUITIN THIOESTERASE"/>
    <property type="match status" value="1"/>
</dbReference>
<feature type="region of interest" description="Disordered" evidence="7">
    <location>
        <begin position="1691"/>
        <end position="1718"/>
    </location>
</feature>
<evidence type="ECO:0000256" key="4">
    <source>
        <dbReference type="ARBA" id="ARBA00022786"/>
    </source>
</evidence>
<dbReference type="VEuPathDB" id="FungiDB:NFIA_061670"/>
<evidence type="ECO:0000259" key="9">
    <source>
        <dbReference type="Pfam" id="PF12359"/>
    </source>
</evidence>
<evidence type="ECO:0000259" key="10">
    <source>
        <dbReference type="Pfam" id="PF20255"/>
    </source>
</evidence>
<evidence type="ECO:0000256" key="7">
    <source>
        <dbReference type="SAM" id="MobiDB-lite"/>
    </source>
</evidence>
<feature type="domain" description="DUF6606" evidence="10">
    <location>
        <begin position="19"/>
        <end position="285"/>
    </location>
</feature>
<keyword evidence="6" id="KW-0788">Thiol protease</keyword>
<dbReference type="GeneID" id="4589785"/>
<evidence type="ECO:0000256" key="3">
    <source>
        <dbReference type="ARBA" id="ARBA00022670"/>
    </source>
</evidence>
<dbReference type="HOGENOM" id="CLU_000211_1_0_1"/>
<evidence type="ECO:0000256" key="5">
    <source>
        <dbReference type="ARBA" id="ARBA00022801"/>
    </source>
</evidence>
<feature type="region of interest" description="Disordered" evidence="7">
    <location>
        <begin position="180"/>
        <end position="201"/>
    </location>
</feature>